<evidence type="ECO:0000256" key="1">
    <source>
        <dbReference type="ARBA" id="ARBA00004123"/>
    </source>
</evidence>
<feature type="region of interest" description="Disordered" evidence="13">
    <location>
        <begin position="114"/>
        <end position="149"/>
    </location>
</feature>
<dbReference type="Proteomes" id="UP000324748">
    <property type="component" value="Unassembled WGS sequence"/>
</dbReference>
<evidence type="ECO:0000256" key="2">
    <source>
        <dbReference type="ARBA" id="ARBA00004186"/>
    </source>
</evidence>
<evidence type="ECO:0000256" key="10">
    <source>
        <dbReference type="ARBA" id="ARBA00023242"/>
    </source>
</evidence>
<name>A0A5B0RWR8_PUCGR</name>
<feature type="compositionally biased region" description="Acidic residues" evidence="13">
    <location>
        <begin position="116"/>
        <end position="138"/>
    </location>
</feature>
<accession>A0A5B0RWR8</accession>
<organism evidence="15 17">
    <name type="scientific">Puccinia graminis f. sp. tritici</name>
    <dbReference type="NCBI Taxonomy" id="56615"/>
    <lineage>
        <taxon>Eukaryota</taxon>
        <taxon>Fungi</taxon>
        <taxon>Dikarya</taxon>
        <taxon>Basidiomycota</taxon>
        <taxon>Pucciniomycotina</taxon>
        <taxon>Pucciniomycetes</taxon>
        <taxon>Pucciniales</taxon>
        <taxon>Pucciniaceae</taxon>
        <taxon>Puccinia</taxon>
    </lineage>
</organism>
<evidence type="ECO:0000313" key="17">
    <source>
        <dbReference type="Proteomes" id="UP000325313"/>
    </source>
</evidence>
<keyword evidence="6" id="KW-0158">Chromosome</keyword>
<dbReference type="Proteomes" id="UP000325313">
    <property type="component" value="Unassembled WGS sequence"/>
</dbReference>
<keyword evidence="7" id="KW-0963">Cytoplasm</keyword>
<keyword evidence="8" id="KW-0995">Kinetochore</keyword>
<evidence type="ECO:0000256" key="11">
    <source>
        <dbReference type="ARBA" id="ARBA00023328"/>
    </source>
</evidence>
<sequence length="184" mass="21592">MSSNNQQTILFPDILSSLKKSGRSLEKCNANLSFCSHTLNLHTREVPRINQALKNSQFFELVSVSEIRAAQYQLTSELEPQIKELVRMTENGLVKLQKREQMLRVNISKRKRLMMDDDEDLNEEQQPQEEAEEEEEQYSENQATIDRKLEQQETLLQRLRSQKNSLLKELERLDLELSRKSGRT</sequence>
<evidence type="ECO:0000256" key="12">
    <source>
        <dbReference type="ARBA" id="ARBA00032583"/>
    </source>
</evidence>
<evidence type="ECO:0000256" key="9">
    <source>
        <dbReference type="ARBA" id="ARBA00023212"/>
    </source>
</evidence>
<dbReference type="GO" id="GO:0005876">
    <property type="term" value="C:spindle microtubule"/>
    <property type="evidence" value="ECO:0007669"/>
    <property type="project" value="InterPro"/>
</dbReference>
<keyword evidence="11" id="KW-0137">Centromere</keyword>
<reference evidence="16 17" key="1">
    <citation type="submission" date="2019-05" db="EMBL/GenBank/DDBJ databases">
        <title>Emergence of the Ug99 lineage of the wheat stem rust pathogen through somatic hybridization.</title>
        <authorList>
            <person name="Li F."/>
            <person name="Upadhyaya N.M."/>
            <person name="Sperschneider J."/>
            <person name="Matny O."/>
            <person name="Nguyen-Phuc H."/>
            <person name="Mago R."/>
            <person name="Raley C."/>
            <person name="Miller M.E."/>
            <person name="Silverstein K.A.T."/>
            <person name="Henningsen E."/>
            <person name="Hirsch C.D."/>
            <person name="Visser B."/>
            <person name="Pretorius Z.A."/>
            <person name="Steffenson B.J."/>
            <person name="Schwessinger B."/>
            <person name="Dodds P.N."/>
            <person name="Figueroa M."/>
        </authorList>
    </citation>
    <scope>NUCLEOTIDE SEQUENCE [LARGE SCALE GENOMIC DNA]</scope>
    <source>
        <strain evidence="14">21-0</strain>
        <strain evidence="15 17">Ug99</strain>
    </source>
</reference>
<evidence type="ECO:0000256" key="13">
    <source>
        <dbReference type="SAM" id="MobiDB-lite"/>
    </source>
</evidence>
<dbReference type="PANTHER" id="PTHR28262:SF1">
    <property type="entry name" value="DASH COMPLEX SUBUNIT SPC19"/>
    <property type="match status" value="1"/>
</dbReference>
<gene>
    <name evidence="14" type="ORF">PGT21_027175</name>
    <name evidence="15" type="ORF">PGTUg99_012205</name>
</gene>
<keyword evidence="10" id="KW-0539">Nucleus</keyword>
<dbReference type="PANTHER" id="PTHR28262">
    <property type="entry name" value="DASH COMPLEX SUBUNIT SPC19"/>
    <property type="match status" value="1"/>
</dbReference>
<protein>
    <recommendedName>
        <fullName evidence="5">DASH complex subunit SPC19</fullName>
    </recommendedName>
    <alternativeName>
        <fullName evidence="12">Outer kinetochore protein SPC19</fullName>
    </alternativeName>
</protein>
<dbReference type="EMBL" id="VDEP01000138">
    <property type="protein sequence ID" value="KAA1128954.1"/>
    <property type="molecule type" value="Genomic_DNA"/>
</dbReference>
<evidence type="ECO:0000256" key="7">
    <source>
        <dbReference type="ARBA" id="ARBA00022490"/>
    </source>
</evidence>
<evidence type="ECO:0000256" key="3">
    <source>
        <dbReference type="ARBA" id="ARBA00004629"/>
    </source>
</evidence>
<evidence type="ECO:0000313" key="16">
    <source>
        <dbReference type="Proteomes" id="UP000324748"/>
    </source>
</evidence>
<evidence type="ECO:0000256" key="6">
    <source>
        <dbReference type="ARBA" id="ARBA00022454"/>
    </source>
</evidence>
<dbReference type="AlphaFoldDB" id="A0A5B0RWR8"/>
<evidence type="ECO:0000256" key="5">
    <source>
        <dbReference type="ARBA" id="ARBA00016329"/>
    </source>
</evidence>
<comment type="caution">
    <text evidence="15">The sequence shown here is derived from an EMBL/GenBank/DDBJ whole genome shotgun (WGS) entry which is preliminary data.</text>
</comment>
<dbReference type="EMBL" id="VSWC01000079">
    <property type="protein sequence ID" value="KAA1094632.1"/>
    <property type="molecule type" value="Genomic_DNA"/>
</dbReference>
<dbReference type="InterPro" id="IPR013251">
    <property type="entry name" value="DASH_Spc19"/>
</dbReference>
<keyword evidence="9" id="KW-0206">Cytoskeleton</keyword>
<dbReference type="GO" id="GO:0042729">
    <property type="term" value="C:DASH complex"/>
    <property type="evidence" value="ECO:0007669"/>
    <property type="project" value="InterPro"/>
</dbReference>
<keyword evidence="16" id="KW-1185">Reference proteome</keyword>
<dbReference type="OrthoDB" id="3361333at2759"/>
<comment type="similarity">
    <text evidence="4">Belongs to the DASH complex SPC19 family.</text>
</comment>
<proteinExistence type="inferred from homology"/>
<evidence type="ECO:0000256" key="4">
    <source>
        <dbReference type="ARBA" id="ARBA00008952"/>
    </source>
</evidence>
<evidence type="ECO:0000313" key="14">
    <source>
        <dbReference type="EMBL" id="KAA1094632.1"/>
    </source>
</evidence>
<comment type="subcellular location">
    <subcellularLocation>
        <location evidence="3">Chromosome</location>
        <location evidence="3">Centromere</location>
        <location evidence="3">Kinetochore</location>
    </subcellularLocation>
    <subcellularLocation>
        <location evidence="2">Cytoplasm</location>
        <location evidence="2">Cytoskeleton</location>
        <location evidence="2">Spindle</location>
    </subcellularLocation>
    <subcellularLocation>
        <location evidence="1">Nucleus</location>
    </subcellularLocation>
</comment>
<evidence type="ECO:0000256" key="8">
    <source>
        <dbReference type="ARBA" id="ARBA00022838"/>
    </source>
</evidence>
<dbReference type="GO" id="GO:0008608">
    <property type="term" value="P:attachment of spindle microtubules to kinetochore"/>
    <property type="evidence" value="ECO:0007669"/>
    <property type="project" value="InterPro"/>
</dbReference>
<dbReference type="Pfam" id="PF08287">
    <property type="entry name" value="DASH_Spc19"/>
    <property type="match status" value="1"/>
</dbReference>
<evidence type="ECO:0000313" key="15">
    <source>
        <dbReference type="EMBL" id="KAA1128954.1"/>
    </source>
</evidence>